<dbReference type="VEuPathDB" id="CryptoDB:Vbra_6303"/>
<dbReference type="PANTHER" id="PTHR31535">
    <property type="match status" value="1"/>
</dbReference>
<feature type="region of interest" description="Disordered" evidence="2">
    <location>
        <begin position="737"/>
        <end position="782"/>
    </location>
</feature>
<feature type="domain" description="C3H1-type" evidence="3">
    <location>
        <begin position="14"/>
        <end position="49"/>
    </location>
</feature>
<proteinExistence type="predicted"/>
<gene>
    <name evidence="4" type="ORF">Vbra_6303</name>
</gene>
<dbReference type="PANTHER" id="PTHR31535:SF3">
    <property type="entry name" value="REGULATORY PROTEIN ZESTE"/>
    <property type="match status" value="1"/>
</dbReference>
<dbReference type="GO" id="GO:0008270">
    <property type="term" value="F:zinc ion binding"/>
    <property type="evidence" value="ECO:0007669"/>
    <property type="project" value="UniProtKB-KW"/>
</dbReference>
<dbReference type="STRING" id="1169540.A0A0G4GMP6"/>
<dbReference type="EMBL" id="CDMY01000720">
    <property type="protein sequence ID" value="CEM31483.1"/>
    <property type="molecule type" value="Genomic_DNA"/>
</dbReference>
<protein>
    <recommendedName>
        <fullName evidence="3">C3H1-type domain-containing protein</fullName>
    </recommendedName>
</protein>
<reference evidence="4 5" key="1">
    <citation type="submission" date="2014-11" db="EMBL/GenBank/DDBJ databases">
        <authorList>
            <person name="Zhu J."/>
            <person name="Qi W."/>
            <person name="Song R."/>
        </authorList>
    </citation>
    <scope>NUCLEOTIDE SEQUENCE [LARGE SCALE GENOMIC DNA]</scope>
</reference>
<keyword evidence="1" id="KW-0479">Metal-binding</keyword>
<feature type="zinc finger region" description="C3H1-type" evidence="1">
    <location>
        <begin position="14"/>
        <end position="49"/>
    </location>
</feature>
<feature type="region of interest" description="Disordered" evidence="2">
    <location>
        <begin position="367"/>
        <end position="391"/>
    </location>
</feature>
<evidence type="ECO:0000313" key="4">
    <source>
        <dbReference type="EMBL" id="CEM31483.1"/>
    </source>
</evidence>
<dbReference type="PROSITE" id="PS50103">
    <property type="entry name" value="ZF_C3H1"/>
    <property type="match status" value="1"/>
</dbReference>
<evidence type="ECO:0000256" key="2">
    <source>
        <dbReference type="SAM" id="MobiDB-lite"/>
    </source>
</evidence>
<evidence type="ECO:0000256" key="1">
    <source>
        <dbReference type="PROSITE-ProRule" id="PRU00723"/>
    </source>
</evidence>
<evidence type="ECO:0000313" key="5">
    <source>
        <dbReference type="Proteomes" id="UP000041254"/>
    </source>
</evidence>
<dbReference type="InParanoid" id="A0A0G4GMP6"/>
<dbReference type="InterPro" id="IPR000571">
    <property type="entry name" value="Znf_CCCH"/>
</dbReference>
<name>A0A0G4GMP6_VITBC</name>
<sequence length="782" mass="83787">MALKRVLEDDQLHRFRTWPCERLEALWRDPRGQNVCGFGAQCQYSHEVHWVRRSPVRRLGKQGILYGPKICPRVTLTKTRRTVGVVEFDFVHLQNDCNAGRECPFSHTREEQFYHPKLYKTIMCPYLATGPSCPHHYCPCAHSMDELREREESIEELALPTDTEALKEAMPPIYTHVSLSLEMNPPPRSIPVPRGGCLRIAQKDQLNRQRMADRYKDAYGGNRQSTDPYMPPGGTRMVGGGGVNVGYGSHRGAYGTGAYGGSSRAGGEVCRFTGSSYDRRRSGGYSGGGGGGYSSGGGGGYGGDRGYSGGDRGYSGGGGGVGGYSSGGGGYGGSSGGGGYGYNYRSGPSISIGAGVGGGLSGLIGGSGNSSGGGQTHPITRGGSNGGFGGIGGGHGGGGLAIMTPTPPHPMSLSTLMRVLPKEAMMDLPIPTINPFYGHPHPHPLPQPQPPAHNHHSYPLAIEHFIDSNAPTPISAPGLLPTPLAINLEFHHKMHQMGGGGGMDAHTPMAAHNNNNPFPHTMPLSVYALEGEWVDRFPEPPVIPPFTPSCINTPKSTNTATNMKKKILNKPVAKKHVEFVCADETNLSTAENSGDEGNKHDDDDFDYDEFDQTYNCTNYVSASYTTGTTAPLIEYAYTMPVHQTPMPYQFPAANSPFPPLLDTPHTYEFPHFTGALPPPPPMYTNTNTNMQFMAHTLTPRPPPPPPPPPMDDTDTVVQTAHPYEVVHQCVPMVPKVEEIADNEYAEGEGEGQGEDHNNGSDGSDGSGGLQEDTESKEEGSNN</sequence>
<evidence type="ECO:0000259" key="3">
    <source>
        <dbReference type="PROSITE" id="PS50103"/>
    </source>
</evidence>
<accession>A0A0G4GMP6</accession>
<dbReference type="AlphaFoldDB" id="A0A0G4GMP6"/>
<dbReference type="Proteomes" id="UP000041254">
    <property type="component" value="Unassembled WGS sequence"/>
</dbReference>
<keyword evidence="1" id="KW-0863">Zinc-finger</keyword>
<dbReference type="Gene3D" id="3.30.1370.210">
    <property type="match status" value="1"/>
</dbReference>
<feature type="compositionally biased region" description="Acidic residues" evidence="2">
    <location>
        <begin position="739"/>
        <end position="752"/>
    </location>
</feature>
<keyword evidence="5" id="KW-1185">Reference proteome</keyword>
<organism evidence="4 5">
    <name type="scientific">Vitrella brassicaformis (strain CCMP3155)</name>
    <dbReference type="NCBI Taxonomy" id="1169540"/>
    <lineage>
        <taxon>Eukaryota</taxon>
        <taxon>Sar</taxon>
        <taxon>Alveolata</taxon>
        <taxon>Colpodellida</taxon>
        <taxon>Vitrellaceae</taxon>
        <taxon>Vitrella</taxon>
    </lineage>
</organism>
<keyword evidence="1" id="KW-0862">Zinc</keyword>